<evidence type="ECO:0000256" key="1">
    <source>
        <dbReference type="ARBA" id="ARBA00004167"/>
    </source>
</evidence>
<comment type="subcellular location">
    <subcellularLocation>
        <location evidence="1">Membrane</location>
        <topology evidence="1">Single-pass membrane protein</topology>
    </subcellularLocation>
</comment>
<keyword evidence="2" id="KW-0732">Signal</keyword>
<keyword evidence="5" id="KW-1185">Reference proteome</keyword>
<protein>
    <recommendedName>
        <fullName evidence="3">Malectin-like domain-containing protein</fullName>
    </recommendedName>
</protein>
<dbReference type="AlphaFoldDB" id="A0A8I6WGN4"/>
<sequence length="409" mass="45665">MAPRLWLLLLLVAGGLLQARAQSDNKGFISIDCGLQGEESYIDEETNLVYVSDAGFTDAGTNYNISAEYVGPRLSKNVHSLRSFPDGERNCYTLQPLVSGHKYLIRATFLYGNYDGLNRRPATFDLYIGVNFWTAVNMSSRVSKDQGDTMMVEALIVVLDDVVQVCLVNTGGGTPFISGLEVRPVKMSLYPHVTAALGLLLLGRVNTGPIDQTIIRYPDDPYDRLWYPWFDPTNYAEMSTTESLTANTKDLFEAPMAVMQTAITPQNASGNLEIYWAAETQPNYPTPGYIAIFHFAELQVLDSSNAELRQFNIYLNDYPDPWHAGYTPDYLYMNFIYSKAASRESSYNFSIEATADSTLPPILNAFEVFSVIPTTNLGTDFQDASAAMTIKDKYKVQKNWMGARAFPKL</sequence>
<reference evidence="5" key="1">
    <citation type="journal article" date="2012" name="Nature">
        <title>A physical, genetic and functional sequence assembly of the barley genome.</title>
        <authorList>
            <consortium name="The International Barley Genome Sequencing Consortium"/>
            <person name="Mayer K.F."/>
            <person name="Waugh R."/>
            <person name="Brown J.W."/>
            <person name="Schulman A."/>
            <person name="Langridge P."/>
            <person name="Platzer M."/>
            <person name="Fincher G.B."/>
            <person name="Muehlbauer G.J."/>
            <person name="Sato K."/>
            <person name="Close T.J."/>
            <person name="Wise R.P."/>
            <person name="Stein N."/>
        </authorList>
    </citation>
    <scope>NUCLEOTIDE SEQUENCE [LARGE SCALE GENOMIC DNA]</scope>
    <source>
        <strain evidence="5">cv. Morex</strain>
    </source>
</reference>
<reference evidence="4" key="3">
    <citation type="submission" date="2022-01" db="UniProtKB">
        <authorList>
            <consortium name="EnsemblPlants"/>
        </authorList>
    </citation>
    <scope>IDENTIFICATION</scope>
    <source>
        <strain evidence="4">subsp. vulgare</strain>
    </source>
</reference>
<dbReference type="EnsemblPlants" id="HORVU.MOREX.r3.1HG0005350.1">
    <property type="protein sequence ID" value="HORVU.MOREX.r3.1HG0005350.1"/>
    <property type="gene ID" value="HORVU.MOREX.r3.1HG0005350"/>
</dbReference>
<feature type="domain" description="Malectin-like" evidence="3">
    <location>
        <begin position="31"/>
        <end position="371"/>
    </location>
</feature>
<dbReference type="InterPro" id="IPR024788">
    <property type="entry name" value="Malectin-like_Carb-bd_dom"/>
</dbReference>
<dbReference type="Proteomes" id="UP000011116">
    <property type="component" value="Chromosome 1H"/>
</dbReference>
<evidence type="ECO:0000256" key="2">
    <source>
        <dbReference type="SAM" id="SignalP"/>
    </source>
</evidence>
<dbReference type="GO" id="GO:0016020">
    <property type="term" value="C:membrane"/>
    <property type="evidence" value="ECO:0007669"/>
    <property type="project" value="UniProtKB-SubCell"/>
</dbReference>
<dbReference type="PANTHER" id="PTHR45631">
    <property type="entry name" value="OS07G0107800 PROTEIN-RELATED"/>
    <property type="match status" value="1"/>
</dbReference>
<name>A0A8I6WGN4_HORVV</name>
<evidence type="ECO:0000313" key="4">
    <source>
        <dbReference type="EnsemblPlants" id="HORVU.MOREX.r3.1HG0005350.1"/>
    </source>
</evidence>
<feature type="chain" id="PRO_5035193828" description="Malectin-like domain-containing protein" evidence="2">
    <location>
        <begin position="22"/>
        <end position="409"/>
    </location>
</feature>
<dbReference type="Gramene" id="HORVU.MOREX.r3.1HG0005350.1">
    <property type="protein sequence ID" value="HORVU.MOREX.r3.1HG0005350.1"/>
    <property type="gene ID" value="HORVU.MOREX.r3.1HG0005350"/>
</dbReference>
<proteinExistence type="predicted"/>
<dbReference type="PANTHER" id="PTHR45631:SF199">
    <property type="entry name" value="PROTEIN KINASE DOMAIN-CONTAINING PROTEIN"/>
    <property type="match status" value="1"/>
</dbReference>
<organism evidence="4 5">
    <name type="scientific">Hordeum vulgare subsp. vulgare</name>
    <name type="common">Domesticated barley</name>
    <dbReference type="NCBI Taxonomy" id="112509"/>
    <lineage>
        <taxon>Eukaryota</taxon>
        <taxon>Viridiplantae</taxon>
        <taxon>Streptophyta</taxon>
        <taxon>Embryophyta</taxon>
        <taxon>Tracheophyta</taxon>
        <taxon>Spermatophyta</taxon>
        <taxon>Magnoliopsida</taxon>
        <taxon>Liliopsida</taxon>
        <taxon>Poales</taxon>
        <taxon>Poaceae</taxon>
        <taxon>BOP clade</taxon>
        <taxon>Pooideae</taxon>
        <taxon>Triticodae</taxon>
        <taxon>Triticeae</taxon>
        <taxon>Hordeinae</taxon>
        <taxon>Hordeum</taxon>
    </lineage>
</organism>
<accession>A0A8I6WGN4</accession>
<feature type="signal peptide" evidence="2">
    <location>
        <begin position="1"/>
        <end position="21"/>
    </location>
</feature>
<reference evidence="4" key="2">
    <citation type="submission" date="2020-10" db="EMBL/GenBank/DDBJ databases">
        <authorList>
            <person name="Scholz U."/>
            <person name="Mascher M."/>
            <person name="Fiebig A."/>
        </authorList>
    </citation>
    <scope>NUCLEOTIDE SEQUENCE [LARGE SCALE GENOMIC DNA]</scope>
    <source>
        <strain evidence="4">cv. Morex</strain>
    </source>
</reference>
<evidence type="ECO:0000313" key="5">
    <source>
        <dbReference type="Proteomes" id="UP000011116"/>
    </source>
</evidence>
<evidence type="ECO:0000259" key="3">
    <source>
        <dbReference type="Pfam" id="PF12819"/>
    </source>
</evidence>
<dbReference type="Pfam" id="PF12819">
    <property type="entry name" value="Malectin_like"/>
    <property type="match status" value="1"/>
</dbReference>
<dbReference type="SMR" id="A0A8I6WGN4"/>